<keyword evidence="5" id="KW-0961">Cell wall biogenesis/degradation</keyword>
<dbReference type="GO" id="GO:0071555">
    <property type="term" value="P:cell wall organization"/>
    <property type="evidence" value="ECO:0007669"/>
    <property type="project" value="UniProtKB-KW"/>
</dbReference>
<protein>
    <recommendedName>
        <fullName evidence="3">N-acetylmuramoyl-L-alanine amidase</fullName>
        <ecNumber evidence="3">3.5.1.28</ecNumber>
    </recommendedName>
    <alternativeName>
        <fullName evidence="7">Autolysin</fullName>
    </alternativeName>
    <alternativeName>
        <fullName evidence="6">Cell wall hydrolase</fullName>
    </alternativeName>
</protein>
<dbReference type="EMBL" id="RBZO01000037">
    <property type="protein sequence ID" value="RKQ12976.1"/>
    <property type="molecule type" value="Genomic_DNA"/>
</dbReference>
<comment type="catalytic activity">
    <reaction evidence="1">
        <text>Hydrolyzes the link between N-acetylmuramoyl residues and L-amino acid residues in certain cell-wall glycopeptides.</text>
        <dbReference type="EC" id="3.5.1.28"/>
    </reaction>
</comment>
<dbReference type="Proteomes" id="UP000281813">
    <property type="component" value="Unassembled WGS sequence"/>
</dbReference>
<evidence type="ECO:0000256" key="5">
    <source>
        <dbReference type="ARBA" id="ARBA00023316"/>
    </source>
</evidence>
<name>A0A494YSL2_9BACI</name>
<feature type="domain" description="N-acetylmuramoyl-L-alanine amidase" evidence="9">
    <location>
        <begin position="17"/>
        <end position="153"/>
    </location>
</feature>
<dbReference type="InterPro" id="IPR051206">
    <property type="entry name" value="NAMLAA_amidase_2"/>
</dbReference>
<dbReference type="InterPro" id="IPR036365">
    <property type="entry name" value="PGBD-like_sf"/>
</dbReference>
<dbReference type="CDD" id="cd06583">
    <property type="entry name" value="PGRP"/>
    <property type="match status" value="1"/>
</dbReference>
<dbReference type="Gene3D" id="3.40.80.10">
    <property type="entry name" value="Peptidoglycan recognition protein-like"/>
    <property type="match status" value="1"/>
</dbReference>
<dbReference type="Pfam" id="PF01471">
    <property type="entry name" value="PG_binding_1"/>
    <property type="match status" value="3"/>
</dbReference>
<dbReference type="RefSeq" id="WP_121134109.1">
    <property type="nucleotide sequence ID" value="NZ_JBHUIL010000040.1"/>
</dbReference>
<dbReference type="AlphaFoldDB" id="A0A494YSL2"/>
<evidence type="ECO:0000256" key="6">
    <source>
        <dbReference type="ARBA" id="ARBA00030881"/>
    </source>
</evidence>
<evidence type="ECO:0000313" key="10">
    <source>
        <dbReference type="EMBL" id="RKQ12976.1"/>
    </source>
</evidence>
<dbReference type="InterPro" id="IPR036366">
    <property type="entry name" value="PGBDSf"/>
</dbReference>
<dbReference type="SUPFAM" id="SSF47090">
    <property type="entry name" value="PGBD-like"/>
    <property type="match status" value="3"/>
</dbReference>
<evidence type="ECO:0000256" key="2">
    <source>
        <dbReference type="ARBA" id="ARBA00007553"/>
    </source>
</evidence>
<reference evidence="10 11" key="1">
    <citation type="journal article" date="2015" name="Antonie Van Leeuwenhoek">
        <title>Oceanobacillus bengalensis sp. nov., a bacterium isolated from seawater of the Bay of Bengal.</title>
        <authorList>
            <person name="Yongchang O."/>
            <person name="Xiang W."/>
            <person name="Wang G."/>
        </authorList>
    </citation>
    <scope>NUCLEOTIDE SEQUENCE [LARGE SCALE GENOMIC DNA]</scope>
    <source>
        <strain evidence="10 11">MCCC 1K00260</strain>
    </source>
</reference>
<dbReference type="OrthoDB" id="9805070at2"/>
<feature type="region of interest" description="Disordered" evidence="8">
    <location>
        <begin position="259"/>
        <end position="283"/>
    </location>
</feature>
<dbReference type="SUPFAM" id="SSF55846">
    <property type="entry name" value="N-acetylmuramoyl-L-alanine amidase-like"/>
    <property type="match status" value="1"/>
</dbReference>
<dbReference type="Gene3D" id="1.10.101.10">
    <property type="entry name" value="PGBD-like superfamily/PGBD"/>
    <property type="match status" value="3"/>
</dbReference>
<evidence type="ECO:0000256" key="3">
    <source>
        <dbReference type="ARBA" id="ARBA00011901"/>
    </source>
</evidence>
<evidence type="ECO:0000256" key="4">
    <source>
        <dbReference type="ARBA" id="ARBA00022801"/>
    </source>
</evidence>
<dbReference type="SMART" id="SM00644">
    <property type="entry name" value="Ami_2"/>
    <property type="match status" value="1"/>
</dbReference>
<evidence type="ECO:0000259" key="9">
    <source>
        <dbReference type="SMART" id="SM00644"/>
    </source>
</evidence>
<keyword evidence="4" id="KW-0378">Hydrolase</keyword>
<dbReference type="InterPro" id="IPR002477">
    <property type="entry name" value="Peptidoglycan-bd-like"/>
</dbReference>
<gene>
    <name evidence="10" type="ORF">D8M05_17435</name>
</gene>
<dbReference type="Pfam" id="PF01510">
    <property type="entry name" value="Amidase_2"/>
    <property type="match status" value="1"/>
</dbReference>
<comment type="caution">
    <text evidence="10">The sequence shown here is derived from an EMBL/GenBank/DDBJ whole genome shotgun (WGS) entry which is preliminary data.</text>
</comment>
<evidence type="ECO:0000256" key="8">
    <source>
        <dbReference type="SAM" id="MobiDB-lite"/>
    </source>
</evidence>
<dbReference type="InterPro" id="IPR036505">
    <property type="entry name" value="Amidase/PGRP_sf"/>
</dbReference>
<dbReference type="GO" id="GO:0008745">
    <property type="term" value="F:N-acetylmuramoyl-L-alanine amidase activity"/>
    <property type="evidence" value="ECO:0007669"/>
    <property type="project" value="UniProtKB-EC"/>
</dbReference>
<dbReference type="InterPro" id="IPR002502">
    <property type="entry name" value="Amidase_domain"/>
</dbReference>
<sequence length="436" mass="48811">MMAIKDKYLIERRYITNRIARSGGRINKVLFLVSHETANNVADADAHFRYFNNVTFQTSAHSFVDHKKILEIIPLNEKAWHVQYQVPTDNVLFGDDANDAAIGIELCRTGDFNEAYDRYVWYHAYLCRTFGLKPREHIVSHEALDPRRRSDPESWLNPNGITWNRFILDVVKYYDNWEEETETEVSPAPEEEVQAEEIVWYLSRGNTGQDVRELQQKLNALGYSLAVDGSFGPATERAVRDFQRDQGLAVDGSYGPATQRALQNAKPKSSSSGSGSTGGTVWYLSRGDTGQEVRELQQKLNALGYSLAVDGSFGPATERAVRAFQRDQGLAVDGSYGPATQRALQNAKPSSGFNLPNTDYWVKSPQFSGAGVREVQEALASLNFYPDRGAPNNGIDGYYGPKTADAVRRFQLIHMGADEADGNYGPKTKRAMEREL</sequence>
<organism evidence="10 11">
    <name type="scientific">Oceanobacillus bengalensis</name>
    <dbReference type="NCBI Taxonomy" id="1435466"/>
    <lineage>
        <taxon>Bacteria</taxon>
        <taxon>Bacillati</taxon>
        <taxon>Bacillota</taxon>
        <taxon>Bacilli</taxon>
        <taxon>Bacillales</taxon>
        <taxon>Bacillaceae</taxon>
        <taxon>Oceanobacillus</taxon>
    </lineage>
</organism>
<evidence type="ECO:0000256" key="7">
    <source>
        <dbReference type="ARBA" id="ARBA00032390"/>
    </source>
</evidence>
<dbReference type="GO" id="GO:0009254">
    <property type="term" value="P:peptidoglycan turnover"/>
    <property type="evidence" value="ECO:0007669"/>
    <property type="project" value="TreeGrafter"/>
</dbReference>
<dbReference type="EC" id="3.5.1.28" evidence="3"/>
<keyword evidence="11" id="KW-1185">Reference proteome</keyword>
<accession>A0A494YSL2</accession>
<dbReference type="GO" id="GO:0009253">
    <property type="term" value="P:peptidoglycan catabolic process"/>
    <property type="evidence" value="ECO:0007669"/>
    <property type="project" value="InterPro"/>
</dbReference>
<proteinExistence type="inferred from homology"/>
<evidence type="ECO:0000313" key="11">
    <source>
        <dbReference type="Proteomes" id="UP000281813"/>
    </source>
</evidence>
<comment type="similarity">
    <text evidence="2">Belongs to the N-acetylmuramoyl-L-alanine amidase 2 family.</text>
</comment>
<dbReference type="PANTHER" id="PTHR30417:SF1">
    <property type="entry name" value="N-ACETYLMURAMOYL-L-ALANINE AMIDASE AMID"/>
    <property type="match status" value="1"/>
</dbReference>
<evidence type="ECO:0000256" key="1">
    <source>
        <dbReference type="ARBA" id="ARBA00001561"/>
    </source>
</evidence>
<dbReference type="PANTHER" id="PTHR30417">
    <property type="entry name" value="N-ACETYLMURAMOYL-L-ALANINE AMIDASE AMID"/>
    <property type="match status" value="1"/>
</dbReference>